<dbReference type="InterPro" id="IPR038763">
    <property type="entry name" value="DHH_sf"/>
</dbReference>
<dbReference type="AlphaFoldDB" id="C5LVI4"/>
<dbReference type="EMBL" id="GG685894">
    <property type="protein sequence ID" value="EEQ99271.1"/>
    <property type="molecule type" value="Genomic_DNA"/>
</dbReference>
<gene>
    <name evidence="1" type="ORF">Pmar_PMAR013323</name>
</gene>
<proteinExistence type="predicted"/>
<reference evidence="1 2" key="1">
    <citation type="submission" date="2008-07" db="EMBL/GenBank/DDBJ databases">
        <authorList>
            <person name="El-Sayed N."/>
            <person name="Caler E."/>
            <person name="Inman J."/>
            <person name="Amedeo P."/>
            <person name="Hass B."/>
            <person name="Wortman J."/>
        </authorList>
    </citation>
    <scope>NUCLEOTIDE SEQUENCE [LARGE SCALE GENOMIC DNA]</scope>
    <source>
        <strain evidence="2">ATCC 50983 / TXsc</strain>
    </source>
</reference>
<dbReference type="GeneID" id="9045277"/>
<dbReference type="SUPFAM" id="SSF64182">
    <property type="entry name" value="DHH phosphoesterases"/>
    <property type="match status" value="1"/>
</dbReference>
<dbReference type="RefSeq" id="XP_002766554.1">
    <property type="nucleotide sequence ID" value="XM_002766508.1"/>
</dbReference>
<organism evidence="2">
    <name type="scientific">Perkinsus marinus (strain ATCC 50983 / TXsc)</name>
    <dbReference type="NCBI Taxonomy" id="423536"/>
    <lineage>
        <taxon>Eukaryota</taxon>
        <taxon>Sar</taxon>
        <taxon>Alveolata</taxon>
        <taxon>Perkinsozoa</taxon>
        <taxon>Perkinsea</taxon>
        <taxon>Perkinsida</taxon>
        <taxon>Perkinsidae</taxon>
        <taxon>Perkinsus</taxon>
    </lineage>
</organism>
<name>C5LVI4_PERM5</name>
<keyword evidence="2" id="KW-1185">Reference proteome</keyword>
<accession>C5LVI4</accession>
<evidence type="ECO:0000313" key="1">
    <source>
        <dbReference type="EMBL" id="EEQ99271.1"/>
    </source>
</evidence>
<feature type="non-terminal residue" evidence="1">
    <location>
        <position position="58"/>
    </location>
</feature>
<protein>
    <submittedName>
        <fullName evidence="1">Uncharacterized protein</fullName>
    </submittedName>
</protein>
<dbReference type="Proteomes" id="UP000007800">
    <property type="component" value="Unassembled WGS sequence"/>
</dbReference>
<evidence type="ECO:0000313" key="2">
    <source>
        <dbReference type="Proteomes" id="UP000007800"/>
    </source>
</evidence>
<sequence>YADLQGADRIIEPCGSCCTLVAREYLSTASRELDSSLCGMLLGVILLDTVNMSSEAGK</sequence>
<dbReference type="InParanoid" id="C5LVI4"/>
<dbReference type="OrthoDB" id="374045at2759"/>
<feature type="non-terminal residue" evidence="1">
    <location>
        <position position="1"/>
    </location>
</feature>
<dbReference type="Gene3D" id="3.90.1640.10">
    <property type="entry name" value="inorganic pyrophosphatase (n-terminal core)"/>
    <property type="match status" value="1"/>
</dbReference>